<evidence type="ECO:0000313" key="7">
    <source>
        <dbReference type="EMBL" id="OAB40408.1"/>
    </source>
</evidence>
<dbReference type="SUPFAM" id="SSF51126">
    <property type="entry name" value="Pectin lyase-like"/>
    <property type="match status" value="1"/>
</dbReference>
<dbReference type="InterPro" id="IPR016134">
    <property type="entry name" value="Dockerin_dom"/>
</dbReference>
<dbReference type="InterPro" id="IPR012334">
    <property type="entry name" value="Pectin_lyas_fold"/>
</dbReference>
<dbReference type="CDD" id="cd00063">
    <property type="entry name" value="FN3"/>
    <property type="match status" value="2"/>
</dbReference>
<dbReference type="GO" id="GO:0000272">
    <property type="term" value="P:polysaccharide catabolic process"/>
    <property type="evidence" value="ECO:0007669"/>
    <property type="project" value="InterPro"/>
</dbReference>
<dbReference type="SUPFAM" id="SSF49785">
    <property type="entry name" value="Galactose-binding domain-like"/>
    <property type="match status" value="2"/>
</dbReference>
<dbReference type="InterPro" id="IPR039448">
    <property type="entry name" value="Beta_helix"/>
</dbReference>
<dbReference type="PANTHER" id="PTHR13817:SF166">
    <property type="entry name" value="NEURONAL IGCAM-RELATED"/>
    <property type="match status" value="1"/>
</dbReference>
<dbReference type="PROSITE" id="PS50022">
    <property type="entry name" value="FA58C_3"/>
    <property type="match status" value="1"/>
</dbReference>
<dbReference type="InterPro" id="IPR008979">
    <property type="entry name" value="Galactose-bd-like_sf"/>
</dbReference>
<organism evidence="7 8">
    <name type="scientific">Paenibacillus antarcticus</name>
    <dbReference type="NCBI Taxonomy" id="253703"/>
    <lineage>
        <taxon>Bacteria</taxon>
        <taxon>Bacillati</taxon>
        <taxon>Bacillota</taxon>
        <taxon>Bacilli</taxon>
        <taxon>Bacillales</taxon>
        <taxon>Paenibacillaceae</taxon>
        <taxon>Paenibacillus</taxon>
    </lineage>
</organism>
<evidence type="ECO:0000256" key="1">
    <source>
        <dbReference type="ARBA" id="ARBA00016512"/>
    </source>
</evidence>
<dbReference type="InterPro" id="IPR013783">
    <property type="entry name" value="Ig-like_fold"/>
</dbReference>
<dbReference type="InterPro" id="IPR000421">
    <property type="entry name" value="FA58C"/>
</dbReference>
<feature type="domain" description="F5/8 type C" evidence="4">
    <location>
        <begin position="992"/>
        <end position="1150"/>
    </location>
</feature>
<reference evidence="7 8" key="1">
    <citation type="submission" date="2016-03" db="EMBL/GenBank/DDBJ databases">
        <title>Draft genome sequence of Paenibacillus antarcticus CECT 5836.</title>
        <authorList>
            <person name="Shin S.-K."/>
            <person name="Yi H."/>
        </authorList>
    </citation>
    <scope>NUCLEOTIDE SEQUENCE [LARGE SCALE GENOMIC DNA]</scope>
    <source>
        <strain evidence="7 8">CECT 5836</strain>
    </source>
</reference>
<dbReference type="InterPro" id="IPR036439">
    <property type="entry name" value="Dockerin_dom_sf"/>
</dbReference>
<sequence>MVTKKKYGIFKRTLVIAIVSSLILSMVPLNFSMAASSVIVEENLLKHSTFEETDVNLSTGLPADKFGNWYTYQGPAKVEGNAHEGNWSVMMSTAGQSLEQDVKNLQPGLTYEYAVWVKANDATKGALRLGVKNHGSSEARVTATSNDWKRYSLEFTSSTGRVRTYAWLESNTAGNNFYFDDATLTLKSDLKQVDVVNGMATAQFKDSFTGTPDQNVFEVTYSSSLDPNTILPVTITNSSFNANNKIFTMNFASFVAQPQAQTITMYVTYKKDNTNQTVTLDFPIEASGGEVITAKVQTLDSTNGTITATLNQAPTVAPVASDFAITYNINGGVYQNLITRDFVYAKNSFKSTFNFNQLPSAPTDQTVIVKVIYQGKETTSSFIIGVEDGVTYYVANTGSDSNNGLTPETAIQTIEKLNTITFKPGDHILFKKGDEFKGALKPIGSGTEGYPIVVASYGSEGGLRPVLKPSDTNWLAPLMSAEFNTTATVNNGISFYNQAYWEVRDLELSGPNHVPDQSVYRRGINITGEDAGNLNHFYFDNLIIHGFHGPNSNAGKSSGGILMEVLAKPNTPASTHIPTSINDIRITNSELYDLGRSGINFVSVWARRAETTDTKWGPYPSNHAPVRAGYAFKPYEDFYLANNLIYDIDGDGAIVDNNKNAVVENNLVYRTTKAAPYAVGLFNWNSDNTIFQFNEVYDILPGGDAQGIEIDALNDTTYVQYNYLHDNAGGTFMWCNTSGLYGFNGVFRYNISQNDNTEHGVIDWRDGSFGAQAYNNTIYMKEDGRKLFMYGSGGNSDAKFYNNIFYYPGDTPFEVNNFSENNIDWQNNLFYNFVKTPSNDSSVLTVDPMFVDPGKGGTGVGQPIAATSLVGYKLKPGSPAMNAGIPIANNGGRDYFNNPITGIPDIGAYDSGTISLNVGSTVYNVNQLLQTITIADTETLTVAALLSNLVHDDGIDVKVYRGTAELIGSDVFNTNDTLKVIKGIEELVYTISIVRDASSDTKDIPIDKLSATAGSWEANGGASEGPANLVLDNRSNTIWHSKWASDSRENLYITLALSDETYMVDGLRYQPRTGGGTNGIIKKYKLQYSNNGTDFIDIPGGTGDWSITGWQSVQFTPVAAKAIRLYAVDSISQENGKLFATAAEIRLTGYEKSSADITPPAAPSGVIVDEDSVTQNSVIVRWTPPVDDDVIGYKVYVNDGKTDVVIDVGNSDVTFTTVQGLNSGILYTFKVTAIDKARNESAKSSPASITIPDITTPTAPLNLAVSNVGETTATISWEASTDNVGVTGYEVYINDVLFSALTATSLNLTGLTANANNSVKVRAINANGIKSSFSSIVVTTTVASGETAGVLSGKQAVQLDEEFSVVFGLKNVTEVIFGQDVTFTYDPSKLELTSVTATNENFKIVNSNDDTTGQLRVLSAGLGSGITNDDTVTLTFRAKSIIGTPGTAVQAVNGTIANELGKETTVLDGVLNIIITDLPVTNPGDINQDGKYSIGDLALMAVGYGKKSTDADWDKYRNLDVNNDNEINIVDLAFVASKILGN</sequence>
<gene>
    <name evidence="7" type="ORF">PBAT_24220</name>
</gene>
<protein>
    <recommendedName>
        <fullName evidence="1">Probable pectate lyase C</fullName>
    </recommendedName>
</protein>
<dbReference type="InterPro" id="IPR008965">
    <property type="entry name" value="CBM2/CBM3_carb-bd_dom_sf"/>
</dbReference>
<dbReference type="Proteomes" id="UP000077355">
    <property type="component" value="Unassembled WGS sequence"/>
</dbReference>
<dbReference type="Gene3D" id="2.60.120.260">
    <property type="entry name" value="Galactose-binding domain-like"/>
    <property type="match status" value="2"/>
</dbReference>
<dbReference type="InterPro" id="IPR003961">
    <property type="entry name" value="FN3_dom"/>
</dbReference>
<dbReference type="InterPro" id="IPR011050">
    <property type="entry name" value="Pectin_lyase_fold/virulence"/>
</dbReference>
<dbReference type="Pfam" id="PF02018">
    <property type="entry name" value="CBM_4_9"/>
    <property type="match status" value="1"/>
</dbReference>
<dbReference type="PROSITE" id="PS00018">
    <property type="entry name" value="EF_HAND_1"/>
    <property type="match status" value="1"/>
</dbReference>
<comment type="caution">
    <text evidence="7">The sequence shown here is derived from an EMBL/GenBank/DDBJ whole genome shotgun (WGS) entry which is preliminary data.</text>
</comment>
<dbReference type="Gene3D" id="2.60.40.680">
    <property type="match status" value="1"/>
</dbReference>
<dbReference type="SUPFAM" id="SSF49384">
    <property type="entry name" value="Carbohydrate-binding domain"/>
    <property type="match status" value="1"/>
</dbReference>
<feature type="domain" description="Dockerin" evidence="6">
    <location>
        <begin position="1479"/>
        <end position="1542"/>
    </location>
</feature>
<dbReference type="GO" id="GO:0004553">
    <property type="term" value="F:hydrolase activity, hydrolyzing O-glycosyl compounds"/>
    <property type="evidence" value="ECO:0007669"/>
    <property type="project" value="InterPro"/>
</dbReference>
<dbReference type="InterPro" id="IPR002105">
    <property type="entry name" value="Dockerin_1_rpt"/>
</dbReference>
<dbReference type="OrthoDB" id="3333873at2"/>
<feature type="domain" description="Fibronectin type-III" evidence="5">
    <location>
        <begin position="1162"/>
        <end position="1254"/>
    </location>
</feature>
<dbReference type="PANTHER" id="PTHR13817">
    <property type="entry name" value="TITIN"/>
    <property type="match status" value="1"/>
</dbReference>
<evidence type="ECO:0000259" key="6">
    <source>
        <dbReference type="PROSITE" id="PS51766"/>
    </source>
</evidence>
<keyword evidence="8" id="KW-1185">Reference proteome</keyword>
<dbReference type="PROSITE" id="PS51766">
    <property type="entry name" value="DOCKERIN"/>
    <property type="match status" value="1"/>
</dbReference>
<dbReference type="Gene3D" id="2.60.40.10">
    <property type="entry name" value="Immunoglobulins"/>
    <property type="match status" value="2"/>
</dbReference>
<feature type="domain" description="Fibronectin type-III" evidence="5">
    <location>
        <begin position="1259"/>
        <end position="1344"/>
    </location>
</feature>
<dbReference type="Pfam" id="PF13229">
    <property type="entry name" value="Beta_helix"/>
    <property type="match status" value="1"/>
</dbReference>
<dbReference type="InterPro" id="IPR050964">
    <property type="entry name" value="Striated_Muscle_Regulatory"/>
</dbReference>
<dbReference type="PROSITE" id="PS50853">
    <property type="entry name" value="FN3"/>
    <property type="match status" value="2"/>
</dbReference>
<dbReference type="Pfam" id="PF00404">
    <property type="entry name" value="Dockerin_1"/>
    <property type="match status" value="1"/>
</dbReference>
<dbReference type="Gene3D" id="2.160.20.10">
    <property type="entry name" value="Single-stranded right-handed beta-helix, Pectin lyase-like"/>
    <property type="match status" value="1"/>
</dbReference>
<dbReference type="RefSeq" id="WP_068653208.1">
    <property type="nucleotide sequence ID" value="NZ_CP043611.1"/>
</dbReference>
<evidence type="ECO:0000259" key="4">
    <source>
        <dbReference type="PROSITE" id="PS50022"/>
    </source>
</evidence>
<dbReference type="SUPFAM" id="SSF49265">
    <property type="entry name" value="Fibronectin type III"/>
    <property type="match status" value="1"/>
</dbReference>
<name>A0A168JBK7_9BACL</name>
<dbReference type="GO" id="GO:0030246">
    <property type="term" value="F:carbohydrate binding"/>
    <property type="evidence" value="ECO:0007669"/>
    <property type="project" value="InterPro"/>
</dbReference>
<dbReference type="SMART" id="SM00060">
    <property type="entry name" value="FN3"/>
    <property type="match status" value="2"/>
</dbReference>
<dbReference type="Pfam" id="PF00754">
    <property type="entry name" value="F5_F8_type_C"/>
    <property type="match status" value="1"/>
</dbReference>
<evidence type="ECO:0000256" key="2">
    <source>
        <dbReference type="ARBA" id="ARBA00022737"/>
    </source>
</evidence>
<dbReference type="Pfam" id="PF00041">
    <property type="entry name" value="fn3"/>
    <property type="match status" value="2"/>
</dbReference>
<keyword evidence="2" id="KW-0677">Repeat</keyword>
<dbReference type="EMBL" id="LVJI01000054">
    <property type="protein sequence ID" value="OAB40408.1"/>
    <property type="molecule type" value="Genomic_DNA"/>
</dbReference>
<dbReference type="InterPro" id="IPR018247">
    <property type="entry name" value="EF_Hand_1_Ca_BS"/>
</dbReference>
<keyword evidence="3" id="KW-0378">Hydrolase</keyword>
<evidence type="ECO:0000259" key="5">
    <source>
        <dbReference type="PROSITE" id="PS50853"/>
    </source>
</evidence>
<dbReference type="InterPro" id="IPR003305">
    <property type="entry name" value="CenC_carb-bd"/>
</dbReference>
<dbReference type="SUPFAM" id="SSF63446">
    <property type="entry name" value="Type I dockerin domain"/>
    <property type="match status" value="1"/>
</dbReference>
<proteinExistence type="predicted"/>
<evidence type="ECO:0000313" key="8">
    <source>
        <dbReference type="Proteomes" id="UP000077355"/>
    </source>
</evidence>
<evidence type="ECO:0000256" key="3">
    <source>
        <dbReference type="ARBA" id="ARBA00022801"/>
    </source>
</evidence>
<dbReference type="CDD" id="cd14254">
    <property type="entry name" value="Dockerin_II"/>
    <property type="match status" value="1"/>
</dbReference>
<accession>A0A168JBK7</accession>
<dbReference type="InterPro" id="IPR036116">
    <property type="entry name" value="FN3_sf"/>
</dbReference>
<dbReference type="Gene3D" id="1.10.1330.10">
    <property type="entry name" value="Dockerin domain"/>
    <property type="match status" value="1"/>
</dbReference>
<dbReference type="CDD" id="cd08547">
    <property type="entry name" value="Type_II_cohesin"/>
    <property type="match status" value="1"/>
</dbReference>